<reference evidence="2" key="1">
    <citation type="journal article" date="2022" name="Int. J. Mol. Sci.">
        <title>Draft Genome of Tanacetum Coccineum: Genomic Comparison of Closely Related Tanacetum-Family Plants.</title>
        <authorList>
            <person name="Yamashiro T."/>
            <person name="Shiraishi A."/>
            <person name="Nakayama K."/>
            <person name="Satake H."/>
        </authorList>
    </citation>
    <scope>NUCLEOTIDE SEQUENCE</scope>
</reference>
<proteinExistence type="predicted"/>
<comment type="caution">
    <text evidence="2">The sequence shown here is derived from an EMBL/GenBank/DDBJ whole genome shotgun (WGS) entry which is preliminary data.</text>
</comment>
<organism evidence="2 3">
    <name type="scientific">Tanacetum coccineum</name>
    <dbReference type="NCBI Taxonomy" id="301880"/>
    <lineage>
        <taxon>Eukaryota</taxon>
        <taxon>Viridiplantae</taxon>
        <taxon>Streptophyta</taxon>
        <taxon>Embryophyta</taxon>
        <taxon>Tracheophyta</taxon>
        <taxon>Spermatophyta</taxon>
        <taxon>Magnoliopsida</taxon>
        <taxon>eudicotyledons</taxon>
        <taxon>Gunneridae</taxon>
        <taxon>Pentapetalae</taxon>
        <taxon>asterids</taxon>
        <taxon>campanulids</taxon>
        <taxon>Asterales</taxon>
        <taxon>Asteraceae</taxon>
        <taxon>Asteroideae</taxon>
        <taxon>Anthemideae</taxon>
        <taxon>Anthemidinae</taxon>
        <taxon>Tanacetum</taxon>
    </lineage>
</organism>
<sequence length="153" mass="17838">MRSSSSSSSRSRFKRYTKEEILARTHCDCPLPIEMQVAWTITNPGRRFKGCPIFDEDEKCHFYVFSDDELPSDYYKKLFFNLHEENKMLKKNLGKNMYKNKKKSNSSDEGCILEMGELKEDLTLIKSKLQMYDKVVVVLVILVAFVVASRLFA</sequence>
<keyword evidence="1" id="KW-0812">Transmembrane</keyword>
<gene>
    <name evidence="2" type="ORF">Tco_1092842</name>
</gene>
<keyword evidence="1" id="KW-1133">Transmembrane helix</keyword>
<dbReference type="PANTHER" id="PTHR33248">
    <property type="entry name" value="ZINC ION-BINDING PROTEIN"/>
    <property type="match status" value="1"/>
</dbReference>
<dbReference type="Proteomes" id="UP001151760">
    <property type="component" value="Unassembled WGS sequence"/>
</dbReference>
<name>A0ABQ5ICB7_9ASTR</name>
<evidence type="ECO:0000256" key="1">
    <source>
        <dbReference type="SAM" id="Phobius"/>
    </source>
</evidence>
<reference evidence="2" key="2">
    <citation type="submission" date="2022-01" db="EMBL/GenBank/DDBJ databases">
        <authorList>
            <person name="Yamashiro T."/>
            <person name="Shiraishi A."/>
            <person name="Satake H."/>
            <person name="Nakayama K."/>
        </authorList>
    </citation>
    <scope>NUCLEOTIDE SEQUENCE</scope>
</reference>
<evidence type="ECO:0000313" key="3">
    <source>
        <dbReference type="Proteomes" id="UP001151760"/>
    </source>
</evidence>
<feature type="transmembrane region" description="Helical" evidence="1">
    <location>
        <begin position="135"/>
        <end position="152"/>
    </location>
</feature>
<protein>
    <recommendedName>
        <fullName evidence="4">Zinc finger GRF-type domain-containing protein</fullName>
    </recommendedName>
</protein>
<keyword evidence="3" id="KW-1185">Reference proteome</keyword>
<evidence type="ECO:0000313" key="2">
    <source>
        <dbReference type="EMBL" id="GJT97324.1"/>
    </source>
</evidence>
<evidence type="ECO:0008006" key="4">
    <source>
        <dbReference type="Google" id="ProtNLM"/>
    </source>
</evidence>
<dbReference type="EMBL" id="BQNB010020567">
    <property type="protein sequence ID" value="GJT97324.1"/>
    <property type="molecule type" value="Genomic_DNA"/>
</dbReference>
<keyword evidence="1" id="KW-0472">Membrane</keyword>
<accession>A0ABQ5ICB7</accession>